<comment type="caution">
    <text evidence="2">The sequence shown here is derived from an EMBL/GenBank/DDBJ whole genome shotgun (WGS) entry which is preliminary data.</text>
</comment>
<dbReference type="InterPro" id="IPR014001">
    <property type="entry name" value="Helicase_ATP-bd"/>
</dbReference>
<gene>
    <name evidence="2" type="ORF">FE392_19105</name>
</gene>
<dbReference type="GO" id="GO:0004386">
    <property type="term" value="F:helicase activity"/>
    <property type="evidence" value="ECO:0007669"/>
    <property type="project" value="UniProtKB-KW"/>
</dbReference>
<keyword evidence="2" id="KW-0547">Nucleotide-binding</keyword>
<accession>A0ABU4SEZ2</accession>
<sequence>MKTNLSILKKEERFYILMRKLSLDSDITSDEIEYILSCCVIFIKEYERDKRRTPYFELAYYISLKCAVNLNIYEPILDISTNLGLYPISKYILKHNLGNVLNTLSFSIDYQLDRFRYNNIIETFEQKRSRENITFSEKQENCYVAPTSYGKSSLIIEIIKNKKMNRIGIIVPTKSLLIQTYKNIKIHFSDKNIIFHDEMFNNETVFIAVFTQERALRLLKNKELSFDVLIVDEAHKIFESDKRSILLTRLIRRNRKRNKNSINYYLSPLISDSTNLMVSESQEIFERKIINNIKEPDIFEYKKDGNVVKYDRFMDSFYHFSYSSNYLDYISHNLRGKNFFFLRRPMKVEQLAKDLAETLPDLKSERLNELAEVISNNVHKDFYCVDYIKKGLVYLHGKLPDLIKEYLEFKFHSCKEITHIIANTVILEGVNLPIDNLFIMDTYGLDNNSLSNLIGRVNRLNEVFDDSNKSLSKLLPPVHFVNTTDYSSSNMGNKIKKLKHGITKDDVKNPLLKNFNIEKYRKELKGTNDFEKITMLENKLNYIDSLREQENFLELEDGNPASKIEQIFLESGLTYLYRDFNLVLPDLKCKIETLSLDTTWMGSDMIEKIYLFFIHNQENSIKNTEFLRLKNIKARDFYRKFIERQHQLNLKQHISEILAYFHSIKNKESGKEYYIGTSYGEFSKDTNGKLGHKVFIDLSRKNNKDLANIALIKMKIESDFVSYTLNQYVNILYDLDLVTESEYNLHMYGTTKKKNSDFVRMGLSGSLISKLDKDNQIKNLTINQQGIIKYRNEFSDYFKVQDDLIKFEIRKYIDI</sequence>
<dbReference type="RefSeq" id="WP_319931747.1">
    <property type="nucleotide sequence ID" value="NZ_VCDN01000134.1"/>
</dbReference>
<dbReference type="Gene3D" id="3.40.50.300">
    <property type="entry name" value="P-loop containing nucleotide triphosphate hydrolases"/>
    <property type="match status" value="2"/>
</dbReference>
<keyword evidence="2" id="KW-0347">Helicase</keyword>
<dbReference type="SUPFAM" id="SSF52540">
    <property type="entry name" value="P-loop containing nucleoside triphosphate hydrolases"/>
    <property type="match status" value="1"/>
</dbReference>
<dbReference type="InterPro" id="IPR027417">
    <property type="entry name" value="P-loop_NTPase"/>
</dbReference>
<organism evidence="2 3">
    <name type="scientific">Xenorhabdus santafensis</name>
    <dbReference type="NCBI Taxonomy" id="2582833"/>
    <lineage>
        <taxon>Bacteria</taxon>
        <taxon>Pseudomonadati</taxon>
        <taxon>Pseudomonadota</taxon>
        <taxon>Gammaproteobacteria</taxon>
        <taxon>Enterobacterales</taxon>
        <taxon>Morganellaceae</taxon>
        <taxon>Xenorhabdus</taxon>
    </lineage>
</organism>
<dbReference type="SMART" id="SM00487">
    <property type="entry name" value="DEXDc"/>
    <property type="match status" value="1"/>
</dbReference>
<keyword evidence="3" id="KW-1185">Reference proteome</keyword>
<proteinExistence type="predicted"/>
<keyword evidence="2" id="KW-0067">ATP-binding</keyword>
<evidence type="ECO:0000259" key="1">
    <source>
        <dbReference type="PROSITE" id="PS51192"/>
    </source>
</evidence>
<protein>
    <submittedName>
        <fullName evidence="2">DEAD/DEAH box helicase</fullName>
    </submittedName>
</protein>
<reference evidence="3" key="1">
    <citation type="journal article" date="2024" name="Toxins">
        <title>Genome Sequence Analysis of Native Xenorhabdus Strains Isolated from Entomopathogenic Nematodes in Argentina.</title>
        <authorList>
            <person name="Palma L."/>
            <person name="Frizzo L."/>
            <person name="Kaiser S."/>
            <person name="Berry C."/>
            <person name="Caballero P."/>
            <person name="Bode H.B."/>
            <person name="Del Valle E.E."/>
        </authorList>
    </citation>
    <scope>NUCLEOTIDE SEQUENCE [LARGE SCALE GENOMIC DNA]</scope>
    <source>
        <strain evidence="3">12</strain>
    </source>
</reference>
<dbReference type="Proteomes" id="UP001271890">
    <property type="component" value="Unassembled WGS sequence"/>
</dbReference>
<feature type="domain" description="Helicase ATP-binding" evidence="1">
    <location>
        <begin position="132"/>
        <end position="269"/>
    </location>
</feature>
<dbReference type="PROSITE" id="PS51192">
    <property type="entry name" value="HELICASE_ATP_BIND_1"/>
    <property type="match status" value="1"/>
</dbReference>
<name>A0ABU4SEZ2_9GAMM</name>
<dbReference type="Pfam" id="PF04851">
    <property type="entry name" value="ResIII"/>
    <property type="match status" value="1"/>
</dbReference>
<evidence type="ECO:0000313" key="3">
    <source>
        <dbReference type="Proteomes" id="UP001271890"/>
    </source>
</evidence>
<dbReference type="EMBL" id="VCDN01000134">
    <property type="protein sequence ID" value="MDX7989377.1"/>
    <property type="molecule type" value="Genomic_DNA"/>
</dbReference>
<keyword evidence="2" id="KW-0378">Hydrolase</keyword>
<dbReference type="InterPro" id="IPR006935">
    <property type="entry name" value="Helicase/UvrB_N"/>
</dbReference>
<evidence type="ECO:0000313" key="2">
    <source>
        <dbReference type="EMBL" id="MDX7989377.1"/>
    </source>
</evidence>